<feature type="compositionally biased region" description="Basic and acidic residues" evidence="1">
    <location>
        <begin position="1"/>
        <end position="10"/>
    </location>
</feature>
<keyword evidence="3" id="KW-1185">Reference proteome</keyword>
<dbReference type="OrthoDB" id="8100830at2"/>
<accession>A0A2T1HRI4</accession>
<feature type="region of interest" description="Disordered" evidence="1">
    <location>
        <begin position="133"/>
        <end position="214"/>
    </location>
</feature>
<dbReference type="RefSeq" id="WP_106337783.1">
    <property type="nucleotide sequence ID" value="NZ_PVZS01000015.1"/>
</dbReference>
<sequence>MTAGDERPPRGPEPFLSRWSRRKRGEATAKDDAPEEYASPSPAPPSEPDLGEQAQDAPQLPPIETLTAESDFSAFLHPAVSAALKTAALRRLWSLDPVIRDYVGPAEYAWDFNQPGSMHGFGPAQASERLASAIPQASAAGDSAPNCAPAGLGSDQTSAIGGGQPAIAPANSDEPAETETKTGPAAPVEEQEAQSSDPAPPRPRHGGAKPRFPP</sequence>
<evidence type="ECO:0000256" key="1">
    <source>
        <dbReference type="SAM" id="MobiDB-lite"/>
    </source>
</evidence>
<comment type="caution">
    <text evidence="2">The sequence shown here is derived from an EMBL/GenBank/DDBJ whole genome shotgun (WGS) entry which is preliminary data.</text>
</comment>
<dbReference type="EMBL" id="PVZS01000015">
    <property type="protein sequence ID" value="PSC04257.1"/>
    <property type="molecule type" value="Genomic_DNA"/>
</dbReference>
<evidence type="ECO:0000313" key="3">
    <source>
        <dbReference type="Proteomes" id="UP000239772"/>
    </source>
</evidence>
<feature type="region of interest" description="Disordered" evidence="1">
    <location>
        <begin position="1"/>
        <end position="66"/>
    </location>
</feature>
<gene>
    <name evidence="2" type="ORF">SLNSH_14790</name>
</gene>
<name>A0A2T1HRI4_9HYPH</name>
<dbReference type="InterPro" id="IPR021735">
    <property type="entry name" value="DUF3306"/>
</dbReference>
<evidence type="ECO:0000313" key="2">
    <source>
        <dbReference type="EMBL" id="PSC04257.1"/>
    </source>
</evidence>
<dbReference type="Pfam" id="PF11748">
    <property type="entry name" value="DUF3306"/>
    <property type="match status" value="1"/>
</dbReference>
<reference evidence="3" key="1">
    <citation type="submission" date="2018-03" db="EMBL/GenBank/DDBJ databases">
        <authorList>
            <person name="Sun L."/>
            <person name="Liu H."/>
            <person name="Chen W."/>
            <person name="Huang K."/>
            <person name="Liu W."/>
            <person name="Gao X."/>
        </authorList>
    </citation>
    <scope>NUCLEOTIDE SEQUENCE [LARGE SCALE GENOMIC DNA]</scope>
    <source>
        <strain evidence="3">SH9</strain>
    </source>
</reference>
<dbReference type="AlphaFoldDB" id="A0A2T1HRI4"/>
<dbReference type="Proteomes" id="UP000239772">
    <property type="component" value="Unassembled WGS sequence"/>
</dbReference>
<organism evidence="2 3">
    <name type="scientific">Alsobacter soli</name>
    <dbReference type="NCBI Taxonomy" id="2109933"/>
    <lineage>
        <taxon>Bacteria</taxon>
        <taxon>Pseudomonadati</taxon>
        <taxon>Pseudomonadota</taxon>
        <taxon>Alphaproteobacteria</taxon>
        <taxon>Hyphomicrobiales</taxon>
        <taxon>Alsobacteraceae</taxon>
        <taxon>Alsobacter</taxon>
    </lineage>
</organism>
<protein>
    <recommendedName>
        <fullName evidence="4">DUF3306 domain-containing protein</fullName>
    </recommendedName>
</protein>
<proteinExistence type="predicted"/>
<evidence type="ECO:0008006" key="4">
    <source>
        <dbReference type="Google" id="ProtNLM"/>
    </source>
</evidence>